<dbReference type="NCBIfam" id="TIGR01216">
    <property type="entry name" value="ATP_synt_epsi"/>
    <property type="match status" value="1"/>
</dbReference>
<dbReference type="FunFam" id="2.60.15.10:FF:000004">
    <property type="entry name" value="ATP synthase subunit delta, mitochondrial"/>
    <property type="match status" value="1"/>
</dbReference>
<feature type="coiled-coil region" evidence="18">
    <location>
        <begin position="89"/>
        <end position="116"/>
    </location>
</feature>
<dbReference type="GO" id="GO:0005743">
    <property type="term" value="C:mitochondrial inner membrane"/>
    <property type="evidence" value="ECO:0007669"/>
    <property type="project" value="UniProtKB-SubCell"/>
</dbReference>
<keyword evidence="18" id="KW-0175">Coiled coil</keyword>
<evidence type="ECO:0000256" key="2">
    <source>
        <dbReference type="ARBA" id="ARBA00005712"/>
    </source>
</evidence>
<comment type="similarity">
    <text evidence="2">Belongs to the ATPase epsilon chain family.</text>
</comment>
<name>A7S6P8_NEMVE</name>
<evidence type="ECO:0000256" key="11">
    <source>
        <dbReference type="ARBA" id="ARBA00023196"/>
    </source>
</evidence>
<dbReference type="Gene3D" id="2.60.15.10">
    <property type="entry name" value="F0F1 ATP synthase delta/epsilon subunit, N-terminal"/>
    <property type="match status" value="1"/>
</dbReference>
<keyword evidence="6" id="KW-0809">Transit peptide</keyword>
<evidence type="ECO:0000256" key="3">
    <source>
        <dbReference type="ARBA" id="ARBA00022448"/>
    </source>
</evidence>
<evidence type="ECO:0000256" key="13">
    <source>
        <dbReference type="ARBA" id="ARBA00031669"/>
    </source>
</evidence>
<keyword evidence="11" id="KW-0139">CF(1)</keyword>
<dbReference type="HOGENOM" id="CLU_084338_0_1_1"/>
<dbReference type="InterPro" id="IPR036794">
    <property type="entry name" value="ATP_F1_dsu/esu_C_sf"/>
</dbReference>
<dbReference type="GO" id="GO:0015986">
    <property type="term" value="P:proton motive force-driven ATP synthesis"/>
    <property type="evidence" value="ECO:0000318"/>
    <property type="project" value="GO_Central"/>
</dbReference>
<dbReference type="InterPro" id="IPR048937">
    <property type="entry name" value="ATPD_C_metazoa"/>
</dbReference>
<dbReference type="InterPro" id="IPR036771">
    <property type="entry name" value="ATPsynth_dsu/esu_N"/>
</dbReference>
<evidence type="ECO:0000256" key="6">
    <source>
        <dbReference type="ARBA" id="ARBA00022946"/>
    </source>
</evidence>
<keyword evidence="8" id="KW-0406">Ion transport</keyword>
<dbReference type="PhylomeDB" id="A7S6P8"/>
<dbReference type="EMBL" id="DS469589">
    <property type="protein sequence ID" value="EDO40593.1"/>
    <property type="molecule type" value="Genomic_DNA"/>
</dbReference>
<evidence type="ECO:0000313" key="21">
    <source>
        <dbReference type="EMBL" id="EDO40593.1"/>
    </source>
</evidence>
<feature type="domain" description="F1F0-ATP synthase delta subunit C-terminal" evidence="20">
    <location>
        <begin position="88"/>
        <end position="128"/>
    </location>
</feature>
<evidence type="ECO:0000256" key="14">
    <source>
        <dbReference type="ARBA" id="ARBA00032372"/>
    </source>
</evidence>
<dbReference type="SUPFAM" id="SSF46604">
    <property type="entry name" value="Epsilon subunit of F1F0-ATP synthase C-terminal domain"/>
    <property type="match status" value="1"/>
</dbReference>
<dbReference type="CDD" id="cd12152">
    <property type="entry name" value="F1-ATPase_delta"/>
    <property type="match status" value="1"/>
</dbReference>
<evidence type="ECO:0000256" key="9">
    <source>
        <dbReference type="ARBA" id="ARBA00023128"/>
    </source>
</evidence>
<dbReference type="OrthoDB" id="270171at2759"/>
<comment type="subcellular location">
    <subcellularLocation>
        <location evidence="1">Mitochondrion inner membrane</location>
    </subcellularLocation>
</comment>
<keyword evidence="9" id="KW-0496">Mitochondrion</keyword>
<dbReference type="SUPFAM" id="SSF51344">
    <property type="entry name" value="Epsilon subunit of F1F0-ATP synthase N-terminal domain"/>
    <property type="match status" value="1"/>
</dbReference>
<keyword evidence="10" id="KW-0472">Membrane</keyword>
<keyword evidence="22" id="KW-1185">Reference proteome</keyword>
<evidence type="ECO:0000256" key="7">
    <source>
        <dbReference type="ARBA" id="ARBA00022990"/>
    </source>
</evidence>
<dbReference type="STRING" id="45351.A7S6P8"/>
<evidence type="ECO:0000256" key="16">
    <source>
        <dbReference type="ARBA" id="ARBA00062932"/>
    </source>
</evidence>
<gene>
    <name evidence="21" type="ORF">NEMVEDRAFT_v1g186353</name>
</gene>
<dbReference type="KEGG" id="nve:5512288"/>
<protein>
    <recommendedName>
        <fullName evidence="17">ATP synthase F(1) complex subunit delta, mitochondrial</fullName>
    </recommendedName>
    <alternativeName>
        <fullName evidence="14">ATP synthase F1 subunit delta</fullName>
    </alternativeName>
    <alternativeName>
        <fullName evidence="13">F-ATPase delta subunit</fullName>
    </alternativeName>
</protein>
<comment type="function">
    <text evidence="15">Subunit delta, of the mitochondrial membrane ATP synthase complex (F(1)F(0) ATP synthase or Complex V) that produces ATP from ADP in the presence of a proton gradient across the membrane which is generated by electron transport complexes of the respiratory chain. ATP synthase complex consist of a soluble F(1) head domain - the catalytic core - and a membrane F(1) domain - the membrane proton channel. These two domains are linked by a central stalk rotating inside the F(1) region and a stationary peripheral stalk. During catalysis, ATP synthesis in the catalytic domain of F(1) is coupled via a rotary mechanism of the central stalk subunits to proton translocation. In vivo, can only synthesize ATP although its ATP hydrolase activity can be activated artificially in vitro. With the central stalk subunit gamma, is essential for the biogenesis of F(1) catalytic part of the ATP synthase complex namely in the formation of F1 assembly intermediate.</text>
</comment>
<keyword evidence="4" id="KW-0375">Hydrogen ion transport</keyword>
<comment type="subunit">
    <text evidence="16">Component of the ATP synthase complex composed at least of ATP5F1A/subunit alpha, ATP5F1B/subunit beta, ATP5MC1/subunit c (homooctomer), MT-ATP6/subunit a, MT-ATP8/subunit 8, ATP5ME/subunit e, ATP5MF/subunit f, ATP5MG/subunit g, ATP5MK/subunit k, ATP5MJ/subunit j, ATP5F1C/subunit gamma, ATP5F1D/subunit delta, ATP5F1E/subunit epsilon, ATP5PF/subunit F6, ATP5PB/subunit b, ATP5PD/subunit d, ATP5PO/subunit OSCP. ATP synthase complex consists of a soluble F(1) head domain (subunits alpha(3) and beta(3)) - the catalytic core - and a membrane F(0) domain - the membrane proton channel (subunits c, a, 8, e, f, g, k and j). These two domains are linked by a central stalk (subunits gamma, delta, and epsilon) rotating inside the F1 region and a stationary peripheral stalk (subunits F6, b, d, and OSCP). Component of a complex composed at least by ATPIF1, ATP5F1A, ATP5F1B, ATP5F1C AND ATP5F1E.</text>
</comment>
<evidence type="ECO:0000256" key="5">
    <source>
        <dbReference type="ARBA" id="ARBA00022792"/>
    </source>
</evidence>
<evidence type="ECO:0000256" key="12">
    <source>
        <dbReference type="ARBA" id="ARBA00023310"/>
    </source>
</evidence>
<keyword evidence="7" id="KW-0007">Acetylation</keyword>
<evidence type="ECO:0000256" key="15">
    <source>
        <dbReference type="ARBA" id="ARBA00056834"/>
    </source>
</evidence>
<dbReference type="Pfam" id="PF21335">
    <property type="entry name" value="ATPD_C_metazoa"/>
    <property type="match status" value="1"/>
</dbReference>
<evidence type="ECO:0000259" key="19">
    <source>
        <dbReference type="Pfam" id="PF02823"/>
    </source>
</evidence>
<evidence type="ECO:0000313" key="22">
    <source>
        <dbReference type="Proteomes" id="UP000001593"/>
    </source>
</evidence>
<dbReference type="PANTHER" id="PTHR13822:SF7">
    <property type="entry name" value="ATP SYNTHASE SUBUNIT DELTA, MITOCHONDRIAL"/>
    <property type="match status" value="1"/>
</dbReference>
<dbReference type="OMA" id="HQTLYSE"/>
<dbReference type="GO" id="GO:0046933">
    <property type="term" value="F:proton-transporting ATP synthase activity, rotational mechanism"/>
    <property type="evidence" value="ECO:0007669"/>
    <property type="project" value="InterPro"/>
</dbReference>
<dbReference type="Gene3D" id="1.20.5.440">
    <property type="entry name" value="ATP synthase delta/epsilon subunit, C-terminal domain"/>
    <property type="match status" value="1"/>
</dbReference>
<evidence type="ECO:0000256" key="8">
    <source>
        <dbReference type="ARBA" id="ARBA00023065"/>
    </source>
</evidence>
<keyword evidence="5" id="KW-0999">Mitochondrion inner membrane</keyword>
<accession>A7S6P8</accession>
<evidence type="ECO:0000259" key="20">
    <source>
        <dbReference type="Pfam" id="PF21335"/>
    </source>
</evidence>
<evidence type="ECO:0000256" key="10">
    <source>
        <dbReference type="ARBA" id="ARBA00023136"/>
    </source>
</evidence>
<dbReference type="eggNOG" id="KOG1758">
    <property type="taxonomic scope" value="Eukaryota"/>
</dbReference>
<evidence type="ECO:0000256" key="18">
    <source>
        <dbReference type="SAM" id="Coils"/>
    </source>
</evidence>
<dbReference type="HAMAP" id="MF_00530">
    <property type="entry name" value="ATP_synth_epsil_bac"/>
    <property type="match status" value="1"/>
</dbReference>
<keyword evidence="12" id="KW-0066">ATP synthesis</keyword>
<proteinExistence type="inferred from homology"/>
<dbReference type="GO" id="GO:0045259">
    <property type="term" value="C:proton-transporting ATP synthase complex"/>
    <property type="evidence" value="ECO:0000318"/>
    <property type="project" value="GO_Central"/>
</dbReference>
<dbReference type="InParanoid" id="A7S6P8"/>
<organism evidence="21 22">
    <name type="scientific">Nematostella vectensis</name>
    <name type="common">Starlet sea anemone</name>
    <dbReference type="NCBI Taxonomy" id="45351"/>
    <lineage>
        <taxon>Eukaryota</taxon>
        <taxon>Metazoa</taxon>
        <taxon>Cnidaria</taxon>
        <taxon>Anthozoa</taxon>
        <taxon>Hexacorallia</taxon>
        <taxon>Actiniaria</taxon>
        <taxon>Edwardsiidae</taxon>
        <taxon>Nematostella</taxon>
    </lineage>
</organism>
<evidence type="ECO:0000256" key="4">
    <source>
        <dbReference type="ARBA" id="ARBA00022781"/>
    </source>
</evidence>
<dbReference type="InterPro" id="IPR020546">
    <property type="entry name" value="ATP_synth_F1_dsu/esu_N"/>
</dbReference>
<dbReference type="FunFam" id="1.20.5.440:FF:000002">
    <property type="entry name" value="ATP synthase subunit delta, mitochondrial"/>
    <property type="match status" value="1"/>
</dbReference>
<dbReference type="Proteomes" id="UP000001593">
    <property type="component" value="Unassembled WGS sequence"/>
</dbReference>
<dbReference type="InterPro" id="IPR001469">
    <property type="entry name" value="ATP_synth_F1_dsu/esu"/>
</dbReference>
<sequence>MSLTFASPTEGFYRDAAVTQVDVSTTSGSFGILPSHVPTLQVIKPGVLTVYEGSTSTKYFVSSGAVTVNADSTVQILAEEAHPLDRFDVQAANKQLEEAQQELSGASSEADKASASIAVECAEALVKALH</sequence>
<keyword evidence="3" id="KW-0813">Transport</keyword>
<dbReference type="Pfam" id="PF02823">
    <property type="entry name" value="ATP-synt_DE_N"/>
    <property type="match status" value="1"/>
</dbReference>
<feature type="domain" description="ATP synthase F1 complex delta/epsilon subunit N-terminal" evidence="19">
    <location>
        <begin position="1"/>
        <end position="81"/>
    </location>
</feature>
<evidence type="ECO:0000256" key="1">
    <source>
        <dbReference type="ARBA" id="ARBA00004273"/>
    </source>
</evidence>
<reference evidence="21 22" key="1">
    <citation type="journal article" date="2007" name="Science">
        <title>Sea anemone genome reveals ancestral eumetazoan gene repertoire and genomic organization.</title>
        <authorList>
            <person name="Putnam N.H."/>
            <person name="Srivastava M."/>
            <person name="Hellsten U."/>
            <person name="Dirks B."/>
            <person name="Chapman J."/>
            <person name="Salamov A."/>
            <person name="Terry A."/>
            <person name="Shapiro H."/>
            <person name="Lindquist E."/>
            <person name="Kapitonov V.V."/>
            <person name="Jurka J."/>
            <person name="Genikhovich G."/>
            <person name="Grigoriev I.V."/>
            <person name="Lucas S.M."/>
            <person name="Steele R.E."/>
            <person name="Finnerty J.R."/>
            <person name="Technau U."/>
            <person name="Martindale M.Q."/>
            <person name="Rokhsar D.S."/>
        </authorList>
    </citation>
    <scope>NUCLEOTIDE SEQUENCE [LARGE SCALE GENOMIC DNA]</scope>
    <source>
        <strain evidence="22">CH2 X CH6</strain>
    </source>
</reference>
<dbReference type="AlphaFoldDB" id="A7S6P8"/>
<evidence type="ECO:0000256" key="17">
    <source>
        <dbReference type="ARBA" id="ARBA00070799"/>
    </source>
</evidence>
<dbReference type="PANTHER" id="PTHR13822">
    <property type="entry name" value="ATP SYNTHASE DELTA/EPSILON CHAIN"/>
    <property type="match status" value="1"/>
</dbReference>